<gene>
    <name evidence="7" type="ORF">A2V92_03040</name>
</gene>
<comment type="caution">
    <text evidence="7">The sequence shown here is derived from an EMBL/GenBank/DDBJ whole genome shotgun (WGS) entry which is preliminary data.</text>
</comment>
<dbReference type="PROSITE" id="PS00211">
    <property type="entry name" value="ABC_TRANSPORTER_1"/>
    <property type="match status" value="1"/>
</dbReference>
<keyword evidence="4" id="KW-1278">Translocase</keyword>
<evidence type="ECO:0000313" key="8">
    <source>
        <dbReference type="Proteomes" id="UP000179344"/>
    </source>
</evidence>
<dbReference type="InterPro" id="IPR003439">
    <property type="entry name" value="ABC_transporter-like_ATP-bd"/>
</dbReference>
<dbReference type="GO" id="GO:0005524">
    <property type="term" value="F:ATP binding"/>
    <property type="evidence" value="ECO:0007669"/>
    <property type="project" value="UniProtKB-KW"/>
</dbReference>
<evidence type="ECO:0000313" key="7">
    <source>
        <dbReference type="EMBL" id="OGI44833.1"/>
    </source>
</evidence>
<name>A0A1F6TI74_9PROT</name>
<dbReference type="PANTHER" id="PTHR42794:SF1">
    <property type="entry name" value="HEMIN IMPORT ATP-BINDING PROTEIN HMUV"/>
    <property type="match status" value="1"/>
</dbReference>
<dbReference type="SMART" id="SM00382">
    <property type="entry name" value="AAA"/>
    <property type="match status" value="1"/>
</dbReference>
<dbReference type="Proteomes" id="UP000179344">
    <property type="component" value="Unassembled WGS sequence"/>
</dbReference>
<sequence>MTTTAPLQAKNLTLEVAGRVLCRDLTVAFGGGENWVILGPNGSGKTTLLHALAGLRPADAGAVLLDARAIGRHPHRARARKIGVLFQEYETAFPAGVLETVLLGRHPHLSRWQWESADDRRLAEDALAVVELSGFAGRALATLSGGERRRVEIAALLVQDAPILLMDEPTNHLDLHHQVRMLEILSDRARRPGCLNIFVLHDINLATRFGSHGILLFGDGNCLHGRLSEILQVPALERLYRCQLREIADERRRYFLPA</sequence>
<dbReference type="PANTHER" id="PTHR42794">
    <property type="entry name" value="HEMIN IMPORT ATP-BINDING PROTEIN HMUV"/>
    <property type="match status" value="1"/>
</dbReference>
<proteinExistence type="predicted"/>
<feature type="domain" description="ABC transporter" evidence="6">
    <location>
        <begin position="7"/>
        <end position="243"/>
    </location>
</feature>
<dbReference type="InterPro" id="IPR017871">
    <property type="entry name" value="ABC_transporter-like_CS"/>
</dbReference>
<keyword evidence="2" id="KW-0547">Nucleotide-binding</keyword>
<evidence type="ECO:0000256" key="2">
    <source>
        <dbReference type="ARBA" id="ARBA00022741"/>
    </source>
</evidence>
<dbReference type="PROSITE" id="PS50893">
    <property type="entry name" value="ABC_TRANSPORTER_2"/>
    <property type="match status" value="1"/>
</dbReference>
<keyword evidence="1" id="KW-0813">Transport</keyword>
<comment type="function">
    <text evidence="5">Part of the ABC transporter complex HmuTUV involved in hemin import. Responsible for energy coupling to the transport system.</text>
</comment>
<dbReference type="InterPro" id="IPR027417">
    <property type="entry name" value="P-loop_NTPase"/>
</dbReference>
<dbReference type="AlphaFoldDB" id="A0A1F6TI74"/>
<keyword evidence="3" id="KW-0067">ATP-binding</keyword>
<dbReference type="Gene3D" id="3.40.50.300">
    <property type="entry name" value="P-loop containing nucleotide triphosphate hydrolases"/>
    <property type="match status" value="1"/>
</dbReference>
<evidence type="ECO:0000256" key="3">
    <source>
        <dbReference type="ARBA" id="ARBA00022840"/>
    </source>
</evidence>
<evidence type="ECO:0000259" key="6">
    <source>
        <dbReference type="PROSITE" id="PS50893"/>
    </source>
</evidence>
<dbReference type="EMBL" id="MFST01000034">
    <property type="protein sequence ID" value="OGI44833.1"/>
    <property type="molecule type" value="Genomic_DNA"/>
</dbReference>
<dbReference type="GO" id="GO:0016887">
    <property type="term" value="F:ATP hydrolysis activity"/>
    <property type="evidence" value="ECO:0007669"/>
    <property type="project" value="InterPro"/>
</dbReference>
<evidence type="ECO:0000256" key="5">
    <source>
        <dbReference type="ARBA" id="ARBA00037066"/>
    </source>
</evidence>
<dbReference type="Pfam" id="PF00005">
    <property type="entry name" value="ABC_tran"/>
    <property type="match status" value="1"/>
</dbReference>
<accession>A0A1F6TI74</accession>
<evidence type="ECO:0000256" key="1">
    <source>
        <dbReference type="ARBA" id="ARBA00022448"/>
    </source>
</evidence>
<dbReference type="SUPFAM" id="SSF52540">
    <property type="entry name" value="P-loop containing nucleoside triphosphate hydrolases"/>
    <property type="match status" value="1"/>
</dbReference>
<organism evidence="7 8">
    <name type="scientific">Candidatus Muproteobacteria bacterium RBG_16_65_31</name>
    <dbReference type="NCBI Taxonomy" id="1817759"/>
    <lineage>
        <taxon>Bacteria</taxon>
        <taxon>Pseudomonadati</taxon>
        <taxon>Pseudomonadota</taxon>
        <taxon>Candidatus Muproteobacteria</taxon>
    </lineage>
</organism>
<reference evidence="7 8" key="1">
    <citation type="journal article" date="2016" name="Nat. Commun.">
        <title>Thousands of microbial genomes shed light on interconnected biogeochemical processes in an aquifer system.</title>
        <authorList>
            <person name="Anantharaman K."/>
            <person name="Brown C.T."/>
            <person name="Hug L.A."/>
            <person name="Sharon I."/>
            <person name="Castelle C.J."/>
            <person name="Probst A.J."/>
            <person name="Thomas B.C."/>
            <person name="Singh A."/>
            <person name="Wilkins M.J."/>
            <person name="Karaoz U."/>
            <person name="Brodie E.L."/>
            <person name="Williams K.H."/>
            <person name="Hubbard S.S."/>
            <person name="Banfield J.F."/>
        </authorList>
    </citation>
    <scope>NUCLEOTIDE SEQUENCE [LARGE SCALE GENOMIC DNA]</scope>
</reference>
<dbReference type="InterPro" id="IPR003593">
    <property type="entry name" value="AAA+_ATPase"/>
</dbReference>
<dbReference type="CDD" id="cd03214">
    <property type="entry name" value="ABC_Iron-Siderophores_B12_Hemin"/>
    <property type="match status" value="1"/>
</dbReference>
<protein>
    <recommendedName>
        <fullName evidence="6">ABC transporter domain-containing protein</fullName>
    </recommendedName>
</protein>
<evidence type="ECO:0000256" key="4">
    <source>
        <dbReference type="ARBA" id="ARBA00022967"/>
    </source>
</evidence>